<proteinExistence type="predicted"/>
<comment type="caution">
    <text evidence="2">The sequence shown here is derived from an EMBL/GenBank/DDBJ whole genome shotgun (WGS) entry which is preliminary data.</text>
</comment>
<protein>
    <submittedName>
        <fullName evidence="2">Uncharacterized protein</fullName>
    </submittedName>
</protein>
<feature type="region of interest" description="Disordered" evidence="1">
    <location>
        <begin position="15"/>
        <end position="34"/>
    </location>
</feature>
<dbReference type="AlphaFoldDB" id="A0A9D4B3I0"/>
<keyword evidence="3" id="KW-1185">Reference proteome</keyword>
<evidence type="ECO:0000256" key="1">
    <source>
        <dbReference type="SAM" id="MobiDB-lite"/>
    </source>
</evidence>
<sequence>MPTFLVVPSSRFTGDAGLTQPEGKRSIPLHSLKGGASKPGAVPYGVGGTAELPPTIALYKCHEHLLDHCYLILQHLLISARKHSLVLTGISQAMGVCVPTQSLPPLR</sequence>
<evidence type="ECO:0000313" key="2">
    <source>
        <dbReference type="EMBL" id="KAH1178875.1"/>
    </source>
</evidence>
<evidence type="ECO:0000313" key="3">
    <source>
        <dbReference type="Proteomes" id="UP000827986"/>
    </source>
</evidence>
<gene>
    <name evidence="2" type="ORF">KIL84_000206</name>
</gene>
<reference evidence="2" key="1">
    <citation type="submission" date="2021-09" db="EMBL/GenBank/DDBJ databases">
        <title>The genome of Mauremys mutica provides insights into the evolution of semi-aquatic lifestyle.</title>
        <authorList>
            <person name="Gong S."/>
            <person name="Gao Y."/>
        </authorList>
    </citation>
    <scope>NUCLEOTIDE SEQUENCE</scope>
    <source>
        <strain evidence="2">MM-2020</strain>
        <tissue evidence="2">Muscle</tissue>
    </source>
</reference>
<accession>A0A9D4B3I0</accession>
<organism evidence="2 3">
    <name type="scientific">Mauremys mutica</name>
    <name type="common">yellowpond turtle</name>
    <dbReference type="NCBI Taxonomy" id="74926"/>
    <lineage>
        <taxon>Eukaryota</taxon>
        <taxon>Metazoa</taxon>
        <taxon>Chordata</taxon>
        <taxon>Craniata</taxon>
        <taxon>Vertebrata</taxon>
        <taxon>Euteleostomi</taxon>
        <taxon>Archelosauria</taxon>
        <taxon>Testudinata</taxon>
        <taxon>Testudines</taxon>
        <taxon>Cryptodira</taxon>
        <taxon>Durocryptodira</taxon>
        <taxon>Testudinoidea</taxon>
        <taxon>Geoemydidae</taxon>
        <taxon>Geoemydinae</taxon>
        <taxon>Mauremys</taxon>
    </lineage>
</organism>
<dbReference type="Proteomes" id="UP000827986">
    <property type="component" value="Unassembled WGS sequence"/>
</dbReference>
<dbReference type="EMBL" id="JAHDVG010000473">
    <property type="protein sequence ID" value="KAH1178875.1"/>
    <property type="molecule type" value="Genomic_DNA"/>
</dbReference>
<name>A0A9D4B3I0_9SAUR</name>